<dbReference type="HAMAP" id="MF_01207">
    <property type="entry name" value="MsrQ"/>
    <property type="match status" value="1"/>
</dbReference>
<organism evidence="9 10">
    <name type="scientific">Jannaschia aquimarina</name>
    <dbReference type="NCBI Taxonomy" id="935700"/>
    <lineage>
        <taxon>Bacteria</taxon>
        <taxon>Pseudomonadati</taxon>
        <taxon>Pseudomonadota</taxon>
        <taxon>Alphaproteobacteria</taxon>
        <taxon>Rhodobacterales</taxon>
        <taxon>Roseobacteraceae</taxon>
        <taxon>Jannaschia</taxon>
    </lineage>
</organism>
<dbReference type="Pfam" id="PF01794">
    <property type="entry name" value="Ferric_reduct"/>
    <property type="match status" value="1"/>
</dbReference>
<dbReference type="PANTHER" id="PTHR36964:SF1">
    <property type="entry name" value="PROTEIN-METHIONINE-SULFOXIDE REDUCTASE HEME-BINDING SUBUNIT MSRQ"/>
    <property type="match status" value="1"/>
</dbReference>
<dbReference type="AlphaFoldDB" id="A0A0D1EEZ6"/>
<keyword evidence="7" id="KW-1003">Cell membrane</keyword>
<feature type="transmembrane region" description="Helical" evidence="7">
    <location>
        <begin position="154"/>
        <end position="174"/>
    </location>
</feature>
<dbReference type="EMBL" id="JYFE01000050">
    <property type="protein sequence ID" value="KIT15466.1"/>
    <property type="molecule type" value="Genomic_DNA"/>
</dbReference>
<dbReference type="GO" id="GO:0009055">
    <property type="term" value="F:electron transfer activity"/>
    <property type="evidence" value="ECO:0007669"/>
    <property type="project" value="UniProtKB-UniRule"/>
</dbReference>
<keyword evidence="7" id="KW-0349">Heme</keyword>
<keyword evidence="3 7" id="KW-0812">Transmembrane</keyword>
<dbReference type="PANTHER" id="PTHR36964">
    <property type="entry name" value="PROTEIN-METHIONINE-SULFOXIDE REDUCTASE HEME-BINDING SUBUNIT MSRQ"/>
    <property type="match status" value="1"/>
</dbReference>
<comment type="subunit">
    <text evidence="7">Heterodimer of a catalytic subunit (MsrP) and a heme-binding subunit (MsrQ).</text>
</comment>
<gene>
    <name evidence="9" type="primary">yedZ</name>
    <name evidence="7" type="synonym">msrQ</name>
    <name evidence="9" type="ORF">jaqu_29000</name>
</gene>
<feature type="transmembrane region" description="Helical" evidence="7">
    <location>
        <begin position="52"/>
        <end position="72"/>
    </location>
</feature>
<dbReference type="InterPro" id="IPR022837">
    <property type="entry name" value="MsrQ-like"/>
</dbReference>
<comment type="subcellular location">
    <subcellularLocation>
        <location evidence="7">Cell membrane</location>
        <topology evidence="7">Multi-pass membrane protein</topology>
    </subcellularLocation>
    <subcellularLocation>
        <location evidence="1">Membrane</location>
        <topology evidence="1">Multi-pass membrane protein</topology>
    </subcellularLocation>
</comment>
<name>A0A0D1EEZ6_9RHOB</name>
<evidence type="ECO:0000256" key="1">
    <source>
        <dbReference type="ARBA" id="ARBA00004141"/>
    </source>
</evidence>
<dbReference type="PATRIC" id="fig|935700.4.peg.3003"/>
<keyword evidence="4 7" id="KW-1133">Transmembrane helix</keyword>
<evidence type="ECO:0000259" key="8">
    <source>
        <dbReference type="Pfam" id="PF01794"/>
    </source>
</evidence>
<keyword evidence="7" id="KW-0285">Flavoprotein</keyword>
<evidence type="ECO:0000313" key="9">
    <source>
        <dbReference type="EMBL" id="KIT15466.1"/>
    </source>
</evidence>
<keyword evidence="7" id="KW-0249">Electron transport</keyword>
<dbReference type="OrthoDB" id="9788328at2"/>
<dbReference type="GO" id="GO:0046872">
    <property type="term" value="F:metal ion binding"/>
    <property type="evidence" value="ECO:0007669"/>
    <property type="project" value="UniProtKB-KW"/>
</dbReference>
<proteinExistence type="inferred from homology"/>
<evidence type="ECO:0000313" key="10">
    <source>
        <dbReference type="Proteomes" id="UP000032232"/>
    </source>
</evidence>
<evidence type="ECO:0000256" key="3">
    <source>
        <dbReference type="ARBA" id="ARBA00022692"/>
    </source>
</evidence>
<dbReference type="Proteomes" id="UP000032232">
    <property type="component" value="Unassembled WGS sequence"/>
</dbReference>
<dbReference type="GO" id="GO:0030091">
    <property type="term" value="P:protein repair"/>
    <property type="evidence" value="ECO:0007669"/>
    <property type="project" value="UniProtKB-UniRule"/>
</dbReference>
<keyword evidence="2 7" id="KW-0813">Transport</keyword>
<dbReference type="GO" id="GO:0020037">
    <property type="term" value="F:heme binding"/>
    <property type="evidence" value="ECO:0007669"/>
    <property type="project" value="UniProtKB-UniRule"/>
</dbReference>
<feature type="domain" description="Ferric oxidoreductase" evidence="8">
    <location>
        <begin position="53"/>
        <end position="165"/>
    </location>
</feature>
<comment type="caution">
    <text evidence="9">The sequence shown here is derived from an EMBL/GenBank/DDBJ whole genome shotgun (WGS) entry which is preliminary data.</text>
</comment>
<keyword evidence="10" id="KW-1185">Reference proteome</keyword>
<evidence type="ECO:0000256" key="6">
    <source>
        <dbReference type="ARBA" id="ARBA00023136"/>
    </source>
</evidence>
<sequence length="201" mass="22339">MQAVAPRLNGLVRQVPAWPLYVLGALPGIWLVWAGINGGLGVDPVKAMEHRAGLWGLQFLLASLCITPLLRLGRVNLMKFRKPLGLIGFGYVTFHFLIWMALDLSLRWGEIGADLIKRPYIVVGFLGFLALTPLAATSWGGAKRWLGTQAWCRLHRLVYVAVILGAVHFVMQAKVWTMEIIAYLAVTGGLVGLRLIWLRSW</sequence>
<feature type="transmembrane region" description="Helical" evidence="7">
    <location>
        <begin position="180"/>
        <end position="197"/>
    </location>
</feature>
<dbReference type="GO" id="GO:0016679">
    <property type="term" value="F:oxidoreductase activity, acting on diphenols and related substances as donors"/>
    <property type="evidence" value="ECO:0007669"/>
    <property type="project" value="TreeGrafter"/>
</dbReference>
<protein>
    <recommendedName>
        <fullName evidence="7">Protein-methionine-sulfoxide reductase heme-binding subunit MsrQ</fullName>
    </recommendedName>
    <alternativeName>
        <fullName evidence="7">Flavocytochrome MsrQ</fullName>
    </alternativeName>
</protein>
<feature type="transmembrane region" description="Helical" evidence="7">
    <location>
        <begin position="122"/>
        <end position="142"/>
    </location>
</feature>
<dbReference type="RefSeq" id="WP_043919679.1">
    <property type="nucleotide sequence ID" value="NZ_JYFE01000050.1"/>
</dbReference>
<feature type="transmembrane region" description="Helical" evidence="7">
    <location>
        <begin position="20"/>
        <end position="40"/>
    </location>
</feature>
<comment type="function">
    <text evidence="7">Part of the MsrPQ system that repairs oxidized periplasmic proteins containing methionine sulfoxide residues (Met-O), using respiratory chain electrons. Thus protects these proteins from oxidative-stress damage caused by reactive species of oxygen and chlorine generated by the host defense mechanisms. MsrPQ is essential for the maintenance of envelope integrity under bleach stress, rescuing a wide series of structurally unrelated periplasmic proteins from methionine oxidation. MsrQ provides electrons for reduction to the reductase catalytic subunit MsrP, using the quinone pool of the respiratory chain.</text>
</comment>
<dbReference type="GO" id="GO:0010181">
    <property type="term" value="F:FMN binding"/>
    <property type="evidence" value="ECO:0007669"/>
    <property type="project" value="UniProtKB-UniRule"/>
</dbReference>
<comment type="cofactor">
    <cofactor evidence="7">
        <name>FMN</name>
        <dbReference type="ChEBI" id="CHEBI:58210"/>
    </cofactor>
    <text evidence="7">Binds 1 FMN per subunit.</text>
</comment>
<keyword evidence="6 7" id="KW-0472">Membrane</keyword>
<dbReference type="STRING" id="935700.jaqu_29000"/>
<comment type="similarity">
    <text evidence="7">Belongs to the MsrQ family.</text>
</comment>
<evidence type="ECO:0000256" key="7">
    <source>
        <dbReference type="HAMAP-Rule" id="MF_01207"/>
    </source>
</evidence>
<reference evidence="9 10" key="1">
    <citation type="submission" date="2015-02" db="EMBL/GenBank/DDBJ databases">
        <title>Genome Sequence of Jannaschia aquimarina DSM28248, a member of the Roseobacter clade.</title>
        <authorList>
            <person name="Voget S."/>
            <person name="Daniel R."/>
        </authorList>
    </citation>
    <scope>NUCLEOTIDE SEQUENCE [LARGE SCALE GENOMIC DNA]</scope>
    <source>
        <strain evidence="9 10">GSW-M26</strain>
    </source>
</reference>
<dbReference type="GO" id="GO:0005886">
    <property type="term" value="C:plasma membrane"/>
    <property type="evidence" value="ECO:0007669"/>
    <property type="project" value="UniProtKB-SubCell"/>
</dbReference>
<evidence type="ECO:0000256" key="5">
    <source>
        <dbReference type="ARBA" id="ARBA00023004"/>
    </source>
</evidence>
<feature type="transmembrane region" description="Helical" evidence="7">
    <location>
        <begin position="84"/>
        <end position="102"/>
    </location>
</feature>
<evidence type="ECO:0000256" key="2">
    <source>
        <dbReference type="ARBA" id="ARBA00022448"/>
    </source>
</evidence>
<dbReference type="InterPro" id="IPR013130">
    <property type="entry name" value="Fe3_Rdtase_TM_dom"/>
</dbReference>
<comment type="cofactor">
    <cofactor evidence="7">
        <name>heme b</name>
        <dbReference type="ChEBI" id="CHEBI:60344"/>
    </cofactor>
    <text evidence="7">Binds 1 heme b (iron(II)-protoporphyrin IX) group per subunit.</text>
</comment>
<evidence type="ECO:0000256" key="4">
    <source>
        <dbReference type="ARBA" id="ARBA00022989"/>
    </source>
</evidence>
<keyword evidence="5 7" id="KW-0408">Iron</keyword>
<keyword evidence="7" id="KW-0479">Metal-binding</keyword>
<accession>A0A0D1EEZ6</accession>
<keyword evidence="7" id="KW-0288">FMN</keyword>